<evidence type="ECO:0000256" key="4">
    <source>
        <dbReference type="PROSITE-ProRule" id="PRU00176"/>
    </source>
</evidence>
<dbReference type="InParanoid" id="E1ZIU1"/>
<protein>
    <recommendedName>
        <fullName evidence="6">RRM domain-containing protein</fullName>
    </recommendedName>
</protein>
<accession>E1ZIU1</accession>
<dbReference type="GO" id="GO:0005654">
    <property type="term" value="C:nucleoplasm"/>
    <property type="evidence" value="ECO:0007669"/>
    <property type="project" value="UniProtKB-SubCell"/>
</dbReference>
<dbReference type="InterPro" id="IPR035979">
    <property type="entry name" value="RBD_domain_sf"/>
</dbReference>
<dbReference type="PANTHER" id="PTHR13798:SF11">
    <property type="entry name" value="RNA-BINDING PROTEIN 7-RELATED"/>
    <property type="match status" value="1"/>
</dbReference>
<dbReference type="RefSeq" id="XP_005846319.1">
    <property type="nucleotide sequence ID" value="XM_005846257.1"/>
</dbReference>
<dbReference type="FunCoup" id="E1ZIU1">
    <property type="interactions" value="255"/>
</dbReference>
<dbReference type="STRING" id="554065.E1ZIU1"/>
<dbReference type="GO" id="GO:0000381">
    <property type="term" value="P:regulation of alternative mRNA splicing, via spliceosome"/>
    <property type="evidence" value="ECO:0007669"/>
    <property type="project" value="TreeGrafter"/>
</dbReference>
<dbReference type="AlphaFoldDB" id="E1ZIU1"/>
<gene>
    <name evidence="7" type="ORF">CHLNCDRAFT_24873</name>
</gene>
<dbReference type="EMBL" id="GL433848">
    <property type="protein sequence ID" value="EFN54217.1"/>
    <property type="molecule type" value="Genomic_DNA"/>
</dbReference>
<dbReference type="eggNOG" id="KOG4454">
    <property type="taxonomic scope" value="Eukaryota"/>
</dbReference>
<feature type="region of interest" description="Disordered" evidence="5">
    <location>
        <begin position="82"/>
        <end position="104"/>
    </location>
</feature>
<dbReference type="InterPro" id="IPR000504">
    <property type="entry name" value="RRM_dom"/>
</dbReference>
<keyword evidence="8" id="KW-1185">Reference proteome</keyword>
<dbReference type="GO" id="GO:0003727">
    <property type="term" value="F:single-stranded RNA binding"/>
    <property type="evidence" value="ECO:0007669"/>
    <property type="project" value="TreeGrafter"/>
</dbReference>
<dbReference type="InterPro" id="IPR012677">
    <property type="entry name" value="Nucleotide-bd_a/b_plait_sf"/>
</dbReference>
<evidence type="ECO:0000313" key="8">
    <source>
        <dbReference type="Proteomes" id="UP000008141"/>
    </source>
</evidence>
<name>E1ZIU1_CHLVA</name>
<dbReference type="OMA" id="QIRLQYG"/>
<dbReference type="Proteomes" id="UP000008141">
    <property type="component" value="Unassembled WGS sequence"/>
</dbReference>
<feature type="domain" description="RRM" evidence="6">
    <location>
        <begin position="7"/>
        <end position="85"/>
    </location>
</feature>
<dbReference type="SMART" id="SM00360">
    <property type="entry name" value="RRM"/>
    <property type="match status" value="1"/>
</dbReference>
<evidence type="ECO:0000256" key="3">
    <source>
        <dbReference type="ARBA" id="ARBA00023242"/>
    </source>
</evidence>
<dbReference type="SUPFAM" id="SSF54928">
    <property type="entry name" value="RNA-binding domain, RBD"/>
    <property type="match status" value="1"/>
</dbReference>
<dbReference type="OrthoDB" id="10259687at2759"/>
<dbReference type="PANTHER" id="PTHR13798">
    <property type="entry name" value="RNA BINDING MOTIF RBM PROTEIN -RELATED"/>
    <property type="match status" value="1"/>
</dbReference>
<evidence type="ECO:0000259" key="6">
    <source>
        <dbReference type="PROSITE" id="PS50102"/>
    </source>
</evidence>
<comment type="subcellular location">
    <subcellularLocation>
        <location evidence="1">Nucleus</location>
        <location evidence="1">Nucleoplasm</location>
    </subcellularLocation>
</comment>
<proteinExistence type="predicted"/>
<dbReference type="Pfam" id="PF00076">
    <property type="entry name" value="RRM_1"/>
    <property type="match status" value="1"/>
</dbReference>
<dbReference type="GeneID" id="17353831"/>
<dbReference type="KEGG" id="cvr:CHLNCDRAFT_24873"/>
<dbReference type="Gene3D" id="3.30.70.330">
    <property type="match status" value="1"/>
</dbReference>
<dbReference type="InterPro" id="IPR052285">
    <property type="entry name" value="NEXT_complex_subunit"/>
</dbReference>
<evidence type="ECO:0000256" key="1">
    <source>
        <dbReference type="ARBA" id="ARBA00004642"/>
    </source>
</evidence>
<organism evidence="8">
    <name type="scientific">Chlorella variabilis</name>
    <name type="common">Green alga</name>
    <dbReference type="NCBI Taxonomy" id="554065"/>
    <lineage>
        <taxon>Eukaryota</taxon>
        <taxon>Viridiplantae</taxon>
        <taxon>Chlorophyta</taxon>
        <taxon>core chlorophytes</taxon>
        <taxon>Trebouxiophyceae</taxon>
        <taxon>Chlorellales</taxon>
        <taxon>Chlorellaceae</taxon>
        <taxon>Chlorella clade</taxon>
        <taxon>Chlorella</taxon>
    </lineage>
</organism>
<keyword evidence="3" id="KW-0539">Nucleus</keyword>
<sequence>MAEEPTTTLWLGNLDPRVTRRLLYELGIQQAGPVISISLPVAVDGSNRGYGFVEFESVESAAFAVRLFRGLTLFGRPVRTDFGGKKAGGPQQQHGGMAAAPVQY</sequence>
<reference evidence="7 8" key="1">
    <citation type="journal article" date="2010" name="Plant Cell">
        <title>The Chlorella variabilis NC64A genome reveals adaptation to photosymbiosis, coevolution with viruses, and cryptic sex.</title>
        <authorList>
            <person name="Blanc G."/>
            <person name="Duncan G."/>
            <person name="Agarkova I."/>
            <person name="Borodovsky M."/>
            <person name="Gurnon J."/>
            <person name="Kuo A."/>
            <person name="Lindquist E."/>
            <person name="Lucas S."/>
            <person name="Pangilinan J."/>
            <person name="Polle J."/>
            <person name="Salamov A."/>
            <person name="Terry A."/>
            <person name="Yamada T."/>
            <person name="Dunigan D.D."/>
            <person name="Grigoriev I.V."/>
            <person name="Claverie J.M."/>
            <person name="Van Etten J.L."/>
        </authorList>
    </citation>
    <scope>NUCLEOTIDE SEQUENCE [LARGE SCALE GENOMIC DNA]</scope>
    <source>
        <strain evidence="7 8">NC64A</strain>
    </source>
</reference>
<evidence type="ECO:0000256" key="5">
    <source>
        <dbReference type="SAM" id="MobiDB-lite"/>
    </source>
</evidence>
<evidence type="ECO:0000256" key="2">
    <source>
        <dbReference type="ARBA" id="ARBA00022884"/>
    </source>
</evidence>
<dbReference type="PROSITE" id="PS50102">
    <property type="entry name" value="RRM"/>
    <property type="match status" value="1"/>
</dbReference>
<keyword evidence="2 4" id="KW-0694">RNA-binding</keyword>
<evidence type="ECO:0000313" key="7">
    <source>
        <dbReference type="EMBL" id="EFN54217.1"/>
    </source>
</evidence>